<dbReference type="SMART" id="SM00220">
    <property type="entry name" value="S_TKc"/>
    <property type="match status" value="1"/>
</dbReference>
<dbReference type="PROSITE" id="PS00108">
    <property type="entry name" value="PROTEIN_KINASE_ST"/>
    <property type="match status" value="1"/>
</dbReference>
<evidence type="ECO:0000256" key="5">
    <source>
        <dbReference type="ARBA" id="ARBA00022777"/>
    </source>
</evidence>
<dbReference type="PANTHER" id="PTHR24346">
    <property type="entry name" value="MAP/MICROTUBULE AFFINITY-REGULATING KINASE"/>
    <property type="match status" value="1"/>
</dbReference>
<reference evidence="14" key="1">
    <citation type="submission" date="2017-02" db="UniProtKB">
        <authorList>
            <consortium name="WormBaseParasite"/>
        </authorList>
    </citation>
    <scope>IDENTIFICATION</scope>
</reference>
<evidence type="ECO:0000313" key="14">
    <source>
        <dbReference type="WBParaSite" id="HNAJ_0000833201-mRNA-1"/>
    </source>
</evidence>
<dbReference type="GO" id="GO:0035556">
    <property type="term" value="P:intracellular signal transduction"/>
    <property type="evidence" value="ECO:0007669"/>
    <property type="project" value="TreeGrafter"/>
</dbReference>
<organism evidence="14">
    <name type="scientific">Rodentolepis nana</name>
    <name type="common">Dwarf tapeworm</name>
    <name type="synonym">Hymenolepis nana</name>
    <dbReference type="NCBI Taxonomy" id="102285"/>
    <lineage>
        <taxon>Eukaryota</taxon>
        <taxon>Metazoa</taxon>
        <taxon>Spiralia</taxon>
        <taxon>Lophotrochozoa</taxon>
        <taxon>Platyhelminthes</taxon>
        <taxon>Cestoda</taxon>
        <taxon>Eucestoda</taxon>
        <taxon>Cyclophyllidea</taxon>
        <taxon>Hymenolepididae</taxon>
        <taxon>Rodentolepis</taxon>
    </lineage>
</organism>
<dbReference type="InterPro" id="IPR008271">
    <property type="entry name" value="Ser/Thr_kinase_AS"/>
</dbReference>
<comment type="catalytic activity">
    <reaction evidence="8">
        <text>L-seryl-[protein] + ATP = O-phospho-L-seryl-[protein] + ADP + H(+)</text>
        <dbReference type="Rhea" id="RHEA:17989"/>
        <dbReference type="Rhea" id="RHEA-COMP:9863"/>
        <dbReference type="Rhea" id="RHEA-COMP:11604"/>
        <dbReference type="ChEBI" id="CHEBI:15378"/>
        <dbReference type="ChEBI" id="CHEBI:29999"/>
        <dbReference type="ChEBI" id="CHEBI:30616"/>
        <dbReference type="ChEBI" id="CHEBI:83421"/>
        <dbReference type="ChEBI" id="CHEBI:456216"/>
        <dbReference type="EC" id="2.7.11.1"/>
    </reaction>
</comment>
<feature type="compositionally biased region" description="Basic and acidic residues" evidence="10">
    <location>
        <begin position="24"/>
        <end position="35"/>
    </location>
</feature>
<evidence type="ECO:0000313" key="12">
    <source>
        <dbReference type="EMBL" id="VDO04243.1"/>
    </source>
</evidence>
<dbReference type="OrthoDB" id="193931at2759"/>
<evidence type="ECO:0000256" key="1">
    <source>
        <dbReference type="ARBA" id="ARBA00012513"/>
    </source>
</evidence>
<keyword evidence="6 9" id="KW-0067">ATP-binding</keyword>
<dbReference type="PROSITE" id="PS00107">
    <property type="entry name" value="PROTEIN_KINASE_ATP"/>
    <property type="match status" value="1"/>
</dbReference>
<dbReference type="EMBL" id="UZAE01012261">
    <property type="protein sequence ID" value="VDO04243.1"/>
    <property type="molecule type" value="Genomic_DNA"/>
</dbReference>
<feature type="compositionally biased region" description="Polar residues" evidence="10">
    <location>
        <begin position="715"/>
        <end position="735"/>
    </location>
</feature>
<dbReference type="InterPro" id="IPR017441">
    <property type="entry name" value="Protein_kinase_ATP_BS"/>
</dbReference>
<gene>
    <name evidence="12" type="ORF">HNAJ_LOCUS8328</name>
</gene>
<feature type="binding site" evidence="9">
    <location>
        <position position="88"/>
    </location>
    <ligand>
        <name>ATP</name>
        <dbReference type="ChEBI" id="CHEBI:30616"/>
    </ligand>
</feature>
<comment type="catalytic activity">
    <reaction evidence="7">
        <text>L-threonyl-[protein] + ATP = O-phospho-L-threonyl-[protein] + ADP + H(+)</text>
        <dbReference type="Rhea" id="RHEA:46608"/>
        <dbReference type="Rhea" id="RHEA-COMP:11060"/>
        <dbReference type="Rhea" id="RHEA-COMP:11605"/>
        <dbReference type="ChEBI" id="CHEBI:15378"/>
        <dbReference type="ChEBI" id="CHEBI:30013"/>
        <dbReference type="ChEBI" id="CHEBI:30616"/>
        <dbReference type="ChEBI" id="CHEBI:61977"/>
        <dbReference type="ChEBI" id="CHEBI:456216"/>
        <dbReference type="EC" id="2.7.11.1"/>
    </reaction>
</comment>
<dbReference type="Proteomes" id="UP000278807">
    <property type="component" value="Unassembled WGS sequence"/>
</dbReference>
<proteinExistence type="predicted"/>
<evidence type="ECO:0000256" key="6">
    <source>
        <dbReference type="ARBA" id="ARBA00022840"/>
    </source>
</evidence>
<dbReference type="PANTHER" id="PTHR24346:SF74">
    <property type="entry name" value="PROTEIN KINASE DOMAIN-CONTAINING PROTEIN"/>
    <property type="match status" value="1"/>
</dbReference>
<evidence type="ECO:0000256" key="10">
    <source>
        <dbReference type="SAM" id="MobiDB-lite"/>
    </source>
</evidence>
<feature type="region of interest" description="Disordered" evidence="10">
    <location>
        <begin position="342"/>
        <end position="366"/>
    </location>
</feature>
<feature type="compositionally biased region" description="Low complexity" evidence="10">
    <location>
        <begin position="895"/>
        <end position="905"/>
    </location>
</feature>
<reference evidence="12 13" key="2">
    <citation type="submission" date="2018-11" db="EMBL/GenBank/DDBJ databases">
        <authorList>
            <consortium name="Pathogen Informatics"/>
        </authorList>
    </citation>
    <scope>NUCLEOTIDE SEQUENCE [LARGE SCALE GENOMIC DNA]</scope>
</reference>
<dbReference type="InterPro" id="IPR011009">
    <property type="entry name" value="Kinase-like_dom_sf"/>
</dbReference>
<evidence type="ECO:0000256" key="3">
    <source>
        <dbReference type="ARBA" id="ARBA00022679"/>
    </source>
</evidence>
<name>A0A0R3TM14_RODNA</name>
<dbReference type="FunFam" id="1.10.510.10:FF:000571">
    <property type="entry name" value="Maternal embryonic leucine zipper kinase"/>
    <property type="match status" value="1"/>
</dbReference>
<dbReference type="PROSITE" id="PS50011">
    <property type="entry name" value="PROTEIN_KINASE_DOM"/>
    <property type="match status" value="1"/>
</dbReference>
<dbReference type="InterPro" id="IPR000719">
    <property type="entry name" value="Prot_kinase_dom"/>
</dbReference>
<feature type="domain" description="Protein kinase" evidence="11">
    <location>
        <begin position="59"/>
        <end position="312"/>
    </location>
</feature>
<feature type="region of interest" description="Disordered" evidence="10">
    <location>
        <begin position="765"/>
        <end position="792"/>
    </location>
</feature>
<keyword evidence="13" id="KW-1185">Reference proteome</keyword>
<dbReference type="GO" id="GO:0000226">
    <property type="term" value="P:microtubule cytoskeleton organization"/>
    <property type="evidence" value="ECO:0007669"/>
    <property type="project" value="TreeGrafter"/>
</dbReference>
<dbReference type="GO" id="GO:0050321">
    <property type="term" value="F:tau-protein kinase activity"/>
    <property type="evidence" value="ECO:0007669"/>
    <property type="project" value="TreeGrafter"/>
</dbReference>
<feature type="compositionally biased region" description="Polar residues" evidence="10">
    <location>
        <begin position="781"/>
        <end position="792"/>
    </location>
</feature>
<feature type="region of interest" description="Disordered" evidence="10">
    <location>
        <begin position="888"/>
        <end position="913"/>
    </location>
</feature>
<evidence type="ECO:0000259" key="11">
    <source>
        <dbReference type="PROSITE" id="PS50011"/>
    </source>
</evidence>
<evidence type="ECO:0000256" key="8">
    <source>
        <dbReference type="ARBA" id="ARBA00048679"/>
    </source>
</evidence>
<sequence length="913" mass="99103">MVIDAPSEPAPYSESLSQSVESLRGSKMDESRDLKFSTCSSSSSSSHQASGGPQRVGTYIIERTIGKGNFSFVKLARHTVTNVKVAIKIIDKTKLNEENLKKAQREADILKSLHHPNIIKLYQVMESEKLLCIVTEYLPNGELYEYIARNGYLSEQVARHKFMEILSAVEHCHLNNVVHRDLKAENMLLDQHMSIKLADFGFGTFQPSGPDSLLTTWCGSPPYAAPEIFKGEPYLGVSADIWSLGVILYVLVCGVLPFNAQEVSCLRRQVLEEHVRVPYWLSMSCEDLLKRMLAKSPDKRPSVAEIKASKWLSEINDVGPVPFPIPMDEPDTASVHRLSTSLDTGKTGSSIIPHRPRSSVQSPPSPTLAAEMKAGKLDDTVIQIMENSGIDRGQLLESLKRCAYDHLTATYLLLGESLRKNRHSLSQTLAPRTEEIEVLCQTRKRQCQQQQQVYQHHQCQQPYARSSCPSRGVAAELLFQHHLPNWHQHHQLHNQDRNEPSISLGTPSTTPFICGNVNPNANAFISSNGGGTVLTNRDAPIYPSSHPRQGFLFGPTLPLVAEFSVSGTGGGLRRTDSLPSPPGSPINLSSRCTAESSNAGGNCGGDCFELDWFPYQSEGVASSPAPVFSFGGELAPKQNTPSVLGGPSFPINHLPAGNGPVFPFSANVPNPFGTHLTAPLASGTNSHEIDLTFIPSHSAAMPSTSVVTHPHSESHNQPPSAQRLTSNQRRYSATGASSRLLPLPASLIQCPCDSQHLYEKCANDEHTSGLGSSIEADSHHSSFSQPTPAPSLTSALAHTSHFTPMEIGGMNEDIGIDIPTTARVPRKRISAHSPLIHPTSCSATSPAALAAAAALAMGGCPRRKFGVIERPPALTEQLGRFQFQQMVAGGGAPKQSQPTQQTPSSHLTHHLQQ</sequence>
<dbReference type="GO" id="GO:0005737">
    <property type="term" value="C:cytoplasm"/>
    <property type="evidence" value="ECO:0007669"/>
    <property type="project" value="TreeGrafter"/>
</dbReference>
<dbReference type="Gene3D" id="1.10.8.10">
    <property type="entry name" value="DNA helicase RuvA subunit, C-terminal domain"/>
    <property type="match status" value="1"/>
</dbReference>
<dbReference type="Gene3D" id="1.10.510.10">
    <property type="entry name" value="Transferase(Phosphotransferase) domain 1"/>
    <property type="match status" value="1"/>
</dbReference>
<accession>A0A0R3TM14</accession>
<evidence type="ECO:0000313" key="13">
    <source>
        <dbReference type="Proteomes" id="UP000278807"/>
    </source>
</evidence>
<dbReference type="FunFam" id="3.30.200.20:FF:000003">
    <property type="entry name" value="Non-specific serine/threonine protein kinase"/>
    <property type="match status" value="1"/>
</dbReference>
<evidence type="ECO:0000256" key="9">
    <source>
        <dbReference type="PROSITE-ProRule" id="PRU10141"/>
    </source>
</evidence>
<keyword evidence="3" id="KW-0808">Transferase</keyword>
<dbReference type="EC" id="2.7.11.1" evidence="1"/>
<dbReference type="SUPFAM" id="SSF56112">
    <property type="entry name" value="Protein kinase-like (PK-like)"/>
    <property type="match status" value="1"/>
</dbReference>
<evidence type="ECO:0000256" key="4">
    <source>
        <dbReference type="ARBA" id="ARBA00022741"/>
    </source>
</evidence>
<dbReference type="Pfam" id="PF00069">
    <property type="entry name" value="Pkinase"/>
    <property type="match status" value="1"/>
</dbReference>
<feature type="region of interest" description="Disordered" evidence="10">
    <location>
        <begin position="701"/>
        <end position="735"/>
    </location>
</feature>
<keyword evidence="2" id="KW-0723">Serine/threonine-protein kinase</keyword>
<feature type="region of interest" description="Disordered" evidence="10">
    <location>
        <begin position="1"/>
        <end position="54"/>
    </location>
</feature>
<dbReference type="STRING" id="102285.A0A0R3TM14"/>
<evidence type="ECO:0000256" key="7">
    <source>
        <dbReference type="ARBA" id="ARBA00047899"/>
    </source>
</evidence>
<dbReference type="GO" id="GO:0005524">
    <property type="term" value="F:ATP binding"/>
    <property type="evidence" value="ECO:0007669"/>
    <property type="project" value="UniProtKB-UniRule"/>
</dbReference>
<dbReference type="AlphaFoldDB" id="A0A0R3TM14"/>
<keyword evidence="5" id="KW-0418">Kinase</keyword>
<protein>
    <recommendedName>
        <fullName evidence="1">non-specific serine/threonine protein kinase</fullName>
        <ecNumber evidence="1">2.7.11.1</ecNumber>
    </recommendedName>
</protein>
<evidence type="ECO:0000256" key="2">
    <source>
        <dbReference type="ARBA" id="ARBA00022527"/>
    </source>
</evidence>
<dbReference type="WBParaSite" id="HNAJ_0000833201-mRNA-1">
    <property type="protein sequence ID" value="HNAJ_0000833201-mRNA-1"/>
    <property type="gene ID" value="HNAJ_0000833201"/>
</dbReference>
<keyword evidence="4 9" id="KW-0547">Nucleotide-binding</keyword>